<sequence>MLPMNKRKIVFEELKEGGLRVRLITGKSGRFVDFSKEEADELTMYLVRRNLNGHSNSADILTHWRN</sequence>
<proteinExistence type="predicted"/>
<accession>F1D021</accession>
<name>F1D021_9CAUD</name>
<protein>
    <submittedName>
        <fullName evidence="1">Uncharacterized protein orf25</fullName>
    </submittedName>
</protein>
<dbReference type="KEGG" id="vg:10228807"/>
<evidence type="ECO:0000313" key="1">
    <source>
        <dbReference type="EMBL" id="ADX87465.1"/>
    </source>
</evidence>
<dbReference type="RefSeq" id="YP_004251268.1">
    <property type="nucleotide sequence ID" value="NC_015159.1"/>
</dbReference>
<dbReference type="OrthoDB" id="35973at10239"/>
<gene>
    <name evidence="1" type="primary">orf25</name>
</gene>
<dbReference type="Proteomes" id="UP000007496">
    <property type="component" value="Segment"/>
</dbReference>
<dbReference type="GeneID" id="10228807"/>
<reference evidence="1 2" key="1">
    <citation type="journal article" date="2011" name="MBio">
        <title>Evidence of a dominant lineage of Vibrio cholerae-specific lytic bacteriophages shed by cholera patients over a 10-year period in Dhaka, Bangladesh.</title>
        <authorList>
            <person name="Seed K.D."/>
            <person name="Bodi K.L."/>
            <person name="Kropinski A.M."/>
            <person name="Ackermann H.W."/>
            <person name="Calderwood S.B."/>
            <person name="Qadri F."/>
            <person name="Camilli A."/>
        </authorList>
    </citation>
    <scope>NUCLEOTIDE SEQUENCE [LARGE SCALE GENOMIC DNA]</scope>
</reference>
<keyword evidence="2" id="KW-1185">Reference proteome</keyword>
<dbReference type="EMBL" id="HQ641340">
    <property type="protein sequence ID" value="ADX87465.1"/>
    <property type="molecule type" value="Genomic_DNA"/>
</dbReference>
<organism evidence="1 2">
    <name type="scientific">Vibrio phage ICP3</name>
    <dbReference type="NCBI Taxonomy" id="979535"/>
    <lineage>
        <taxon>Viruses</taxon>
        <taxon>Duplodnaviria</taxon>
        <taxon>Heunggongvirae</taxon>
        <taxon>Uroviricota</taxon>
        <taxon>Caudoviricetes</taxon>
        <taxon>Autographivirales</taxon>
        <taxon>Autotranscriptaviridae</taxon>
        <taxon>Studiervirinae</taxon>
        <taxon>Chatterjeevirus</taxon>
        <taxon>Chatterjeevirus ICP3</taxon>
    </lineage>
</organism>
<evidence type="ECO:0000313" key="2">
    <source>
        <dbReference type="Proteomes" id="UP000007496"/>
    </source>
</evidence>